<reference evidence="2" key="1">
    <citation type="submission" date="2023-08" db="EMBL/GenBank/DDBJ databases">
        <title>A de novo genome assembly of Solanum verrucosum Schlechtendal, a Mexican diploid species geographically isolated from the other diploid A-genome species in potato relatives.</title>
        <authorList>
            <person name="Hosaka K."/>
        </authorList>
    </citation>
    <scope>NUCLEOTIDE SEQUENCE</scope>
    <source>
        <tissue evidence="2">Young leaves</tissue>
    </source>
</reference>
<dbReference type="InterPro" id="IPR053134">
    <property type="entry name" value="RNA-dir_DNA_polymerase"/>
</dbReference>
<protein>
    <submittedName>
        <fullName evidence="2">Uncharacterized protein</fullName>
    </submittedName>
</protein>
<dbReference type="InterPro" id="IPR043502">
    <property type="entry name" value="DNA/RNA_pol_sf"/>
</dbReference>
<dbReference type="Gene3D" id="3.10.10.10">
    <property type="entry name" value="HIV Type 1 Reverse Transcriptase, subunit A, domain 1"/>
    <property type="match status" value="1"/>
</dbReference>
<evidence type="ECO:0000313" key="3">
    <source>
        <dbReference type="Proteomes" id="UP001234989"/>
    </source>
</evidence>
<dbReference type="InterPro" id="IPR043128">
    <property type="entry name" value="Rev_trsase/Diguanyl_cyclase"/>
</dbReference>
<organism evidence="2 3">
    <name type="scientific">Solanum verrucosum</name>
    <dbReference type="NCBI Taxonomy" id="315347"/>
    <lineage>
        <taxon>Eukaryota</taxon>
        <taxon>Viridiplantae</taxon>
        <taxon>Streptophyta</taxon>
        <taxon>Embryophyta</taxon>
        <taxon>Tracheophyta</taxon>
        <taxon>Spermatophyta</taxon>
        <taxon>Magnoliopsida</taxon>
        <taxon>eudicotyledons</taxon>
        <taxon>Gunneridae</taxon>
        <taxon>Pentapetalae</taxon>
        <taxon>asterids</taxon>
        <taxon>lamiids</taxon>
        <taxon>Solanales</taxon>
        <taxon>Solanaceae</taxon>
        <taxon>Solanoideae</taxon>
        <taxon>Solaneae</taxon>
        <taxon>Solanum</taxon>
    </lineage>
</organism>
<dbReference type="Proteomes" id="UP001234989">
    <property type="component" value="Chromosome 4"/>
</dbReference>
<evidence type="ECO:0000313" key="2">
    <source>
        <dbReference type="EMBL" id="WMV25863.1"/>
    </source>
</evidence>
<evidence type="ECO:0000256" key="1">
    <source>
        <dbReference type="SAM" id="Coils"/>
    </source>
</evidence>
<name>A0AAF0QP77_SOLVR</name>
<dbReference type="PANTHER" id="PTHR24559:SF444">
    <property type="entry name" value="REVERSE TRANSCRIPTASE DOMAIN-CONTAINING PROTEIN"/>
    <property type="match status" value="1"/>
</dbReference>
<dbReference type="PANTHER" id="PTHR24559">
    <property type="entry name" value="TRANSPOSON TY3-I GAG-POL POLYPROTEIN"/>
    <property type="match status" value="1"/>
</dbReference>
<proteinExistence type="predicted"/>
<sequence length="542" mass="62784">MNLQHNPASQGQDPPLPRQVDDHQRLIIEPEGFGFNPRQETAKILTSAIGKFFNDAYLTWGEIPQTVRQQIFNEFKEKCEWLPVHDKQIAINFEKRARHRIADSFYNGRKKDLRGSGAGVGSSNDEPFGCLLCGRIIREEDISKTKFKTRYGHYEFLMMPFGLTYAPVALMDLMNRVFMPFLDRMCSYEKWSCYCLCFKADEERDLNLRKWRWMELLNDYDFVILYHPGKANVMADALSGKSMGSLAHIVPKKRQLAKDVQNLKAQVKAEHQQLAGLQQEIQIPEWKWERVTMDFVVGLPRTLRGYDYVWKFSEVTPNAFGLWEDCVQYGCPVEGNLPMNVVRVIARNAHRRDLIPTWLIVLGLFGPTDHGLNDGLCWSAVVRVRGWVKGASIHRHRPRIVIWPTDRGSVRGSRLSQFSELGFGRGCSGEPRTTSTGRGLTYDLWVATMGCTCYFSKYSSHVLEELTIPIDETLRYEEEPVAIVDKQVKRLRSKEIVSVKVLWRNHTIEEATWELENDMRVKYPHLFRPTRTHLFKFGDRIS</sequence>
<keyword evidence="3" id="KW-1185">Reference proteome</keyword>
<dbReference type="SUPFAM" id="SSF56672">
    <property type="entry name" value="DNA/RNA polymerases"/>
    <property type="match status" value="1"/>
</dbReference>
<dbReference type="Gene3D" id="3.30.70.270">
    <property type="match status" value="1"/>
</dbReference>
<feature type="coiled-coil region" evidence="1">
    <location>
        <begin position="253"/>
        <end position="280"/>
    </location>
</feature>
<dbReference type="AlphaFoldDB" id="A0AAF0QP77"/>
<dbReference type="EMBL" id="CP133615">
    <property type="protein sequence ID" value="WMV25863.1"/>
    <property type="molecule type" value="Genomic_DNA"/>
</dbReference>
<gene>
    <name evidence="2" type="ORF">MTR67_019248</name>
</gene>
<keyword evidence="1" id="KW-0175">Coiled coil</keyword>
<accession>A0AAF0QP77</accession>